<dbReference type="Proteomes" id="UP000593561">
    <property type="component" value="Unassembled WGS sequence"/>
</dbReference>
<evidence type="ECO:0000313" key="2">
    <source>
        <dbReference type="Proteomes" id="UP000593561"/>
    </source>
</evidence>
<sequence length="19" mass="2098">MLIYTIRNGFASVSNIAEV</sequence>
<gene>
    <name evidence="1" type="ORF">Godav_021520</name>
</gene>
<protein>
    <submittedName>
        <fullName evidence="1">Uncharacterized protein</fullName>
    </submittedName>
</protein>
<reference evidence="1 2" key="1">
    <citation type="journal article" date="2019" name="Genome Biol. Evol.">
        <title>Insights into the evolution of the New World diploid cottons (Gossypium, subgenus Houzingenia) based on genome sequencing.</title>
        <authorList>
            <person name="Grover C.E."/>
            <person name="Arick M.A. 2nd"/>
            <person name="Thrash A."/>
            <person name="Conover J.L."/>
            <person name="Sanders W.S."/>
            <person name="Peterson D.G."/>
            <person name="Frelichowski J.E."/>
            <person name="Scheffler J.A."/>
            <person name="Scheffler B.E."/>
            <person name="Wendel J.F."/>
        </authorList>
    </citation>
    <scope>NUCLEOTIDE SEQUENCE [LARGE SCALE GENOMIC DNA]</scope>
    <source>
        <strain evidence="1">27</strain>
        <tissue evidence="1">Leaf</tissue>
    </source>
</reference>
<proteinExistence type="predicted"/>
<organism evidence="1 2">
    <name type="scientific">Gossypium davidsonii</name>
    <name type="common">Davidson's cotton</name>
    <name type="synonym">Gossypium klotzschianum subsp. davidsonii</name>
    <dbReference type="NCBI Taxonomy" id="34287"/>
    <lineage>
        <taxon>Eukaryota</taxon>
        <taxon>Viridiplantae</taxon>
        <taxon>Streptophyta</taxon>
        <taxon>Embryophyta</taxon>
        <taxon>Tracheophyta</taxon>
        <taxon>Spermatophyta</taxon>
        <taxon>Magnoliopsida</taxon>
        <taxon>eudicotyledons</taxon>
        <taxon>Gunneridae</taxon>
        <taxon>Pentapetalae</taxon>
        <taxon>rosids</taxon>
        <taxon>malvids</taxon>
        <taxon>Malvales</taxon>
        <taxon>Malvaceae</taxon>
        <taxon>Malvoideae</taxon>
        <taxon>Gossypium</taxon>
    </lineage>
</organism>
<dbReference type="EMBL" id="JABFAC010000003">
    <property type="protein sequence ID" value="MBA0609478.1"/>
    <property type="molecule type" value="Genomic_DNA"/>
</dbReference>
<evidence type="ECO:0000313" key="1">
    <source>
        <dbReference type="EMBL" id="MBA0609478.1"/>
    </source>
</evidence>
<dbReference type="AlphaFoldDB" id="A0A7J8R6M1"/>
<comment type="caution">
    <text evidence="1">The sequence shown here is derived from an EMBL/GenBank/DDBJ whole genome shotgun (WGS) entry which is preliminary data.</text>
</comment>
<accession>A0A7J8R6M1</accession>
<name>A0A7J8R6M1_GOSDV</name>
<keyword evidence="2" id="KW-1185">Reference proteome</keyword>